<protein>
    <submittedName>
        <fullName evidence="2">Uncharacterized protein</fullName>
    </submittedName>
</protein>
<dbReference type="RefSeq" id="WP_183513211.1">
    <property type="nucleotide sequence ID" value="NZ_BAABGK010000100.1"/>
</dbReference>
<proteinExistence type="predicted"/>
<evidence type="ECO:0000256" key="1">
    <source>
        <dbReference type="SAM" id="MobiDB-lite"/>
    </source>
</evidence>
<evidence type="ECO:0000313" key="2">
    <source>
        <dbReference type="EMBL" id="MBB2997552.1"/>
    </source>
</evidence>
<dbReference type="EMBL" id="JACHVS010000005">
    <property type="protein sequence ID" value="MBB2997552.1"/>
    <property type="molecule type" value="Genomic_DNA"/>
</dbReference>
<dbReference type="Proteomes" id="UP000523000">
    <property type="component" value="Unassembled WGS sequence"/>
</dbReference>
<gene>
    <name evidence="2" type="ORF">E9229_003824</name>
</gene>
<reference evidence="2 3" key="1">
    <citation type="submission" date="2020-08" db="EMBL/GenBank/DDBJ databases">
        <title>Sequencing the genomes of 1000 actinobacteria strains.</title>
        <authorList>
            <person name="Klenk H.-P."/>
        </authorList>
    </citation>
    <scope>NUCLEOTIDE SEQUENCE [LARGE SCALE GENOMIC DNA]</scope>
    <source>
        <strain evidence="2 3">DSM 22826</strain>
    </source>
</reference>
<evidence type="ECO:0000313" key="3">
    <source>
        <dbReference type="Proteomes" id="UP000523000"/>
    </source>
</evidence>
<comment type="caution">
    <text evidence="2">The sequence shown here is derived from an EMBL/GenBank/DDBJ whole genome shotgun (WGS) entry which is preliminary data.</text>
</comment>
<keyword evidence="3" id="KW-1185">Reference proteome</keyword>
<feature type="region of interest" description="Disordered" evidence="1">
    <location>
        <begin position="1"/>
        <end position="59"/>
    </location>
</feature>
<feature type="compositionally biased region" description="Low complexity" evidence="1">
    <location>
        <begin position="22"/>
        <end position="45"/>
    </location>
</feature>
<organism evidence="2 3">
    <name type="scientific">Paeniglutamicibacter cryotolerans</name>
    <dbReference type="NCBI Taxonomy" id="670079"/>
    <lineage>
        <taxon>Bacteria</taxon>
        <taxon>Bacillati</taxon>
        <taxon>Actinomycetota</taxon>
        <taxon>Actinomycetes</taxon>
        <taxon>Micrococcales</taxon>
        <taxon>Micrococcaceae</taxon>
        <taxon>Paeniglutamicibacter</taxon>
    </lineage>
</organism>
<sequence>MDQHLDTGQHTNPWLEAARSVPTTQQSTTPPINPSSTTTTPIDSSAEPSRAWTPEPATAPSTAFAGKNLPVRYGLHPVLVSVHGGAGATVWSRILEAVDGGTLEAWCTSNRNGELTGPVVLVLRASVDGIAAARHALSTQGTEAFTFALVVPAGPGKAPRQIMAELRILGGAIPTVHVPWVPGLLLKRSDHIAPSDIPAKELTKLTTALTRQGVPIEGETP</sequence>
<name>A0A839QW70_9MICC</name>
<dbReference type="AlphaFoldDB" id="A0A839QW70"/>
<accession>A0A839QW70</accession>